<dbReference type="eggNOG" id="COG1520">
    <property type="taxonomic scope" value="Bacteria"/>
</dbReference>
<evidence type="ECO:0000256" key="1">
    <source>
        <dbReference type="SAM" id="Phobius"/>
    </source>
</evidence>
<dbReference type="STRING" id="521045.Kole_1061"/>
<keyword evidence="1" id="KW-0472">Membrane</keyword>
<reference evidence="3 4" key="2">
    <citation type="journal article" date="2011" name="J. Bacteriol.">
        <title>Genome Sequence of Kosmotoga olearia Strain TBF 19.5.1, a Thermophilic Bacterium with a Wide Growth Temperature Range, Isolated from the Troll B Oil Platform in the North Sea.</title>
        <authorList>
            <person name="Swithers K.S."/>
            <person name="Dipippo J.L."/>
            <person name="Bruce D.C."/>
            <person name="Detter C."/>
            <person name="Tapia R."/>
            <person name="Han S."/>
            <person name="Goodwin L.A."/>
            <person name="Han J."/>
            <person name="Woyke T."/>
            <person name="Pitluck S."/>
            <person name="Pennacchio L."/>
            <person name="Nolan M."/>
            <person name="Mikhailova N."/>
            <person name="Land M.L."/>
            <person name="Nesbo C.L."/>
            <person name="Gogarten J.P."/>
            <person name="Noll K.M."/>
        </authorList>
    </citation>
    <scope>NUCLEOTIDE SEQUENCE [LARGE SCALE GENOMIC DNA]</scope>
    <source>
        <strain evidence="4">ATCC BAA-1733 / DSM 21960 / TBF 19.5.1</strain>
    </source>
</reference>
<dbReference type="PANTHER" id="PTHR34512">
    <property type="entry name" value="CELL SURFACE PROTEIN"/>
    <property type="match status" value="1"/>
</dbReference>
<dbReference type="InterPro" id="IPR011047">
    <property type="entry name" value="Quinoprotein_ADH-like_sf"/>
</dbReference>
<evidence type="ECO:0000313" key="3">
    <source>
        <dbReference type="EMBL" id="ACR79764.1"/>
    </source>
</evidence>
<reference evidence="3 4" key="1">
    <citation type="submission" date="2009-06" db="EMBL/GenBank/DDBJ databases">
        <title>Complete sequence of Thermotogales bacterium TBF 19.5.1.</title>
        <authorList>
            <consortium name="US DOE Joint Genome Institute"/>
            <person name="Lucas S."/>
            <person name="Copeland A."/>
            <person name="Lapidus A."/>
            <person name="Glavina del Rio T."/>
            <person name="Tice H."/>
            <person name="Bruce D."/>
            <person name="Goodwin L."/>
            <person name="Pitluck S."/>
            <person name="Chertkov O."/>
            <person name="Brettin T."/>
            <person name="Detter J.C."/>
            <person name="Han C."/>
            <person name="Schmutz J."/>
            <person name="Larimer F."/>
            <person name="Land M."/>
            <person name="Hauser L."/>
            <person name="Kyrpides N."/>
            <person name="Ovchinnikova G."/>
            <person name="Noll K."/>
        </authorList>
    </citation>
    <scope>NUCLEOTIDE SEQUENCE [LARGE SCALE GENOMIC DNA]</scope>
    <source>
        <strain evidence="4">ATCC BAA-1733 / DSM 21960 / TBF 19.5.1</strain>
    </source>
</reference>
<dbReference type="InterPro" id="IPR015943">
    <property type="entry name" value="WD40/YVTN_repeat-like_dom_sf"/>
</dbReference>
<dbReference type="SMART" id="SM00564">
    <property type="entry name" value="PQQ"/>
    <property type="match status" value="6"/>
</dbReference>
<protein>
    <submittedName>
        <fullName evidence="3">Pyrrolo-quinoline quinone</fullName>
    </submittedName>
</protein>
<dbReference type="Proteomes" id="UP000002382">
    <property type="component" value="Chromosome"/>
</dbReference>
<dbReference type="KEGG" id="kol:Kole_1061"/>
<gene>
    <name evidence="3" type="ordered locus">Kole_1061</name>
</gene>
<name>C5CHK9_KOSOT</name>
<dbReference type="Pfam" id="PF13360">
    <property type="entry name" value="PQQ_2"/>
    <property type="match status" value="2"/>
</dbReference>
<keyword evidence="1" id="KW-0812">Transmembrane</keyword>
<dbReference type="RefSeq" id="WP_015868422.1">
    <property type="nucleotide sequence ID" value="NC_012785.1"/>
</dbReference>
<dbReference type="InterPro" id="IPR018391">
    <property type="entry name" value="PQQ_b-propeller_rpt"/>
</dbReference>
<dbReference type="SUPFAM" id="SSF50998">
    <property type="entry name" value="Quinoprotein alcohol dehydrogenase-like"/>
    <property type="match status" value="2"/>
</dbReference>
<dbReference type="EMBL" id="CP001634">
    <property type="protein sequence ID" value="ACR79764.1"/>
    <property type="molecule type" value="Genomic_DNA"/>
</dbReference>
<evidence type="ECO:0000259" key="2">
    <source>
        <dbReference type="Pfam" id="PF13360"/>
    </source>
</evidence>
<accession>C5CHK9</accession>
<dbReference type="OrthoDB" id="725093at2"/>
<organism evidence="3 4">
    <name type="scientific">Kosmotoga olearia (strain ATCC BAA-1733 / DSM 21960 / TBF 19.5.1)</name>
    <dbReference type="NCBI Taxonomy" id="521045"/>
    <lineage>
        <taxon>Bacteria</taxon>
        <taxon>Thermotogati</taxon>
        <taxon>Thermotogota</taxon>
        <taxon>Thermotogae</taxon>
        <taxon>Kosmotogales</taxon>
        <taxon>Kosmotogaceae</taxon>
        <taxon>Kosmotoga</taxon>
    </lineage>
</organism>
<keyword evidence="1" id="KW-1133">Transmembrane helix</keyword>
<feature type="transmembrane region" description="Helical" evidence="1">
    <location>
        <begin position="6"/>
        <end position="25"/>
    </location>
</feature>
<dbReference type="AlphaFoldDB" id="C5CHK9"/>
<proteinExistence type="predicted"/>
<evidence type="ECO:0000313" key="4">
    <source>
        <dbReference type="Proteomes" id="UP000002382"/>
    </source>
</evidence>
<keyword evidence="4" id="KW-1185">Reference proteome</keyword>
<dbReference type="PANTHER" id="PTHR34512:SF30">
    <property type="entry name" value="OUTER MEMBRANE PROTEIN ASSEMBLY FACTOR BAMB"/>
    <property type="match status" value="1"/>
</dbReference>
<dbReference type="InterPro" id="IPR002372">
    <property type="entry name" value="PQQ_rpt_dom"/>
</dbReference>
<feature type="domain" description="Pyrrolo-quinoline quinone repeat" evidence="2">
    <location>
        <begin position="114"/>
        <end position="269"/>
    </location>
</feature>
<dbReference type="HOGENOM" id="CLU_695947_0_0_0"/>
<dbReference type="PROSITE" id="PS51257">
    <property type="entry name" value="PROKAR_LIPOPROTEIN"/>
    <property type="match status" value="1"/>
</dbReference>
<feature type="domain" description="Pyrrolo-quinoline quinone repeat" evidence="2">
    <location>
        <begin position="303"/>
        <end position="377"/>
    </location>
</feature>
<sequence>MKIATIGGLVVICFIISSCALIHLFDETNVRLLWKYKFEPGIISAVQPRYFAYDKEEEILYTRGDDELVAAIDLNRKEVVWDKRIRTFLNLGADIEICGDKVYIIRMETEESSSAVMALDKWTGEVEWEYRLQGKRPETGLAQGEGYLYVLDHVGYREGALIKLDKDTGEKIWETKGLKAFIYTEPVIDEERGLIYVTSRDYDDDDYNPTFYAIDKETGKVVWKYEIESKHRDDFATVPVIYGDSVYAATWFGLVVRLKRDTGEVVWKRRYFPDDSSVHPVNWGFGNRLQIYDDKLILMRPAGYIYALNTENGDVVWKAWTRYSADDVYLDKESGRIYVHNWGPEIRCYSAEDGKLIWMYEYEGGEGRVGGAPYKVGKYIFDGDTGGNFYILEELR</sequence>
<dbReference type="Gene3D" id="2.130.10.10">
    <property type="entry name" value="YVTN repeat-like/Quinoprotein amine dehydrogenase"/>
    <property type="match status" value="1"/>
</dbReference>